<proteinExistence type="predicted"/>
<dbReference type="AlphaFoldDB" id="A0A0E9V5T6"/>
<dbReference type="EMBL" id="GBXM01035180">
    <property type="protein sequence ID" value="JAH73397.1"/>
    <property type="molecule type" value="Transcribed_RNA"/>
</dbReference>
<organism evidence="1">
    <name type="scientific">Anguilla anguilla</name>
    <name type="common">European freshwater eel</name>
    <name type="synonym">Muraena anguilla</name>
    <dbReference type="NCBI Taxonomy" id="7936"/>
    <lineage>
        <taxon>Eukaryota</taxon>
        <taxon>Metazoa</taxon>
        <taxon>Chordata</taxon>
        <taxon>Craniata</taxon>
        <taxon>Vertebrata</taxon>
        <taxon>Euteleostomi</taxon>
        <taxon>Actinopterygii</taxon>
        <taxon>Neopterygii</taxon>
        <taxon>Teleostei</taxon>
        <taxon>Anguilliformes</taxon>
        <taxon>Anguillidae</taxon>
        <taxon>Anguilla</taxon>
    </lineage>
</organism>
<evidence type="ECO:0000313" key="1">
    <source>
        <dbReference type="EMBL" id="JAH73397.1"/>
    </source>
</evidence>
<reference evidence="1" key="1">
    <citation type="submission" date="2014-11" db="EMBL/GenBank/DDBJ databases">
        <authorList>
            <person name="Amaro Gonzalez C."/>
        </authorList>
    </citation>
    <scope>NUCLEOTIDE SEQUENCE</scope>
</reference>
<protein>
    <submittedName>
        <fullName evidence="1">Uncharacterized protein</fullName>
    </submittedName>
</protein>
<name>A0A0E9V5T6_ANGAN</name>
<accession>A0A0E9V5T6</accession>
<reference evidence="1" key="2">
    <citation type="journal article" date="2015" name="Fish Shellfish Immunol.">
        <title>Early steps in the European eel (Anguilla anguilla)-Vibrio vulnificus interaction in the gills: Role of the RtxA13 toxin.</title>
        <authorList>
            <person name="Callol A."/>
            <person name="Pajuelo D."/>
            <person name="Ebbesson L."/>
            <person name="Teles M."/>
            <person name="MacKenzie S."/>
            <person name="Amaro C."/>
        </authorList>
    </citation>
    <scope>NUCLEOTIDE SEQUENCE</scope>
</reference>
<sequence length="26" mass="2944">MCTLHAVFVIQSQLSFHVPMGGVFFF</sequence>